<dbReference type="HOGENOM" id="CLU_2964304_0_0_1"/>
<dbReference type="PaxDb" id="3880-AES69741"/>
<reference evidence="1 3" key="1">
    <citation type="journal article" date="2011" name="Nature">
        <title>The Medicago genome provides insight into the evolution of rhizobial symbioses.</title>
        <authorList>
            <person name="Young N.D."/>
            <person name="Debelle F."/>
            <person name="Oldroyd G.E."/>
            <person name="Geurts R."/>
            <person name="Cannon S.B."/>
            <person name="Udvardi M.K."/>
            <person name="Benedito V.A."/>
            <person name="Mayer K.F."/>
            <person name="Gouzy J."/>
            <person name="Schoof H."/>
            <person name="Van de Peer Y."/>
            <person name="Proost S."/>
            <person name="Cook D.R."/>
            <person name="Meyers B.C."/>
            <person name="Spannagl M."/>
            <person name="Cheung F."/>
            <person name="De Mita S."/>
            <person name="Krishnakumar V."/>
            <person name="Gundlach H."/>
            <person name="Zhou S."/>
            <person name="Mudge J."/>
            <person name="Bharti A.K."/>
            <person name="Murray J.D."/>
            <person name="Naoumkina M.A."/>
            <person name="Rosen B."/>
            <person name="Silverstein K.A."/>
            <person name="Tang H."/>
            <person name="Rombauts S."/>
            <person name="Zhao P.X."/>
            <person name="Zhou P."/>
            <person name="Barbe V."/>
            <person name="Bardou P."/>
            <person name="Bechner M."/>
            <person name="Bellec A."/>
            <person name="Berger A."/>
            <person name="Berges H."/>
            <person name="Bidwell S."/>
            <person name="Bisseling T."/>
            <person name="Choisne N."/>
            <person name="Couloux A."/>
            <person name="Denny R."/>
            <person name="Deshpande S."/>
            <person name="Dai X."/>
            <person name="Doyle J.J."/>
            <person name="Dudez A.M."/>
            <person name="Farmer A.D."/>
            <person name="Fouteau S."/>
            <person name="Franken C."/>
            <person name="Gibelin C."/>
            <person name="Gish J."/>
            <person name="Goldstein S."/>
            <person name="Gonzalez A.J."/>
            <person name="Green P.J."/>
            <person name="Hallab A."/>
            <person name="Hartog M."/>
            <person name="Hua A."/>
            <person name="Humphray S.J."/>
            <person name="Jeong D.H."/>
            <person name="Jing Y."/>
            <person name="Jocker A."/>
            <person name="Kenton S.M."/>
            <person name="Kim D.J."/>
            <person name="Klee K."/>
            <person name="Lai H."/>
            <person name="Lang C."/>
            <person name="Lin S."/>
            <person name="Macmil S.L."/>
            <person name="Magdelenat G."/>
            <person name="Matthews L."/>
            <person name="McCorrison J."/>
            <person name="Monaghan E.L."/>
            <person name="Mun J.H."/>
            <person name="Najar F.Z."/>
            <person name="Nicholson C."/>
            <person name="Noirot C."/>
            <person name="O'Bleness M."/>
            <person name="Paule C.R."/>
            <person name="Poulain J."/>
            <person name="Prion F."/>
            <person name="Qin B."/>
            <person name="Qu C."/>
            <person name="Retzel E.F."/>
            <person name="Riddle C."/>
            <person name="Sallet E."/>
            <person name="Samain S."/>
            <person name="Samson N."/>
            <person name="Sanders I."/>
            <person name="Saurat O."/>
            <person name="Scarpelli C."/>
            <person name="Schiex T."/>
            <person name="Segurens B."/>
            <person name="Severin A.J."/>
            <person name="Sherrier D.J."/>
            <person name="Shi R."/>
            <person name="Sims S."/>
            <person name="Singer S.R."/>
            <person name="Sinharoy S."/>
            <person name="Sterck L."/>
            <person name="Viollet A."/>
            <person name="Wang B.B."/>
            <person name="Wang K."/>
            <person name="Wang M."/>
            <person name="Wang X."/>
            <person name="Warfsmann J."/>
            <person name="Weissenbach J."/>
            <person name="White D.D."/>
            <person name="White J.D."/>
            <person name="Wiley G.B."/>
            <person name="Wincker P."/>
            <person name="Xing Y."/>
            <person name="Yang L."/>
            <person name="Yao Z."/>
            <person name="Ying F."/>
            <person name="Zhai J."/>
            <person name="Zhou L."/>
            <person name="Zuber A."/>
            <person name="Denarie J."/>
            <person name="Dixon R.A."/>
            <person name="May G.D."/>
            <person name="Schwartz D.C."/>
            <person name="Rogers J."/>
            <person name="Quetier F."/>
            <person name="Town C.D."/>
            <person name="Roe B.A."/>
        </authorList>
    </citation>
    <scope>NUCLEOTIDE SEQUENCE [LARGE SCALE GENOMIC DNA]</scope>
    <source>
        <strain evidence="1">A17</strain>
        <strain evidence="2 3">cv. Jemalong A17</strain>
    </source>
</reference>
<name>G7IX70_MEDTR</name>
<dbReference type="AlphaFoldDB" id="G7IX70"/>
<keyword evidence="3" id="KW-1185">Reference proteome</keyword>
<evidence type="ECO:0000313" key="2">
    <source>
        <dbReference type="EnsemblPlants" id="AES69741"/>
    </source>
</evidence>
<accession>G7IX70</accession>
<dbReference type="EnsemblPlants" id="AES69741">
    <property type="protein sequence ID" value="AES69741"/>
    <property type="gene ID" value="MTR_3g034070"/>
</dbReference>
<dbReference type="EMBL" id="CM001219">
    <property type="protein sequence ID" value="AES69741.1"/>
    <property type="molecule type" value="Genomic_DNA"/>
</dbReference>
<evidence type="ECO:0000313" key="3">
    <source>
        <dbReference type="Proteomes" id="UP000002051"/>
    </source>
</evidence>
<organism evidence="1 3">
    <name type="scientific">Medicago truncatula</name>
    <name type="common">Barrel medic</name>
    <name type="synonym">Medicago tribuloides</name>
    <dbReference type="NCBI Taxonomy" id="3880"/>
    <lineage>
        <taxon>Eukaryota</taxon>
        <taxon>Viridiplantae</taxon>
        <taxon>Streptophyta</taxon>
        <taxon>Embryophyta</taxon>
        <taxon>Tracheophyta</taxon>
        <taxon>Spermatophyta</taxon>
        <taxon>Magnoliopsida</taxon>
        <taxon>eudicotyledons</taxon>
        <taxon>Gunneridae</taxon>
        <taxon>Pentapetalae</taxon>
        <taxon>rosids</taxon>
        <taxon>fabids</taxon>
        <taxon>Fabales</taxon>
        <taxon>Fabaceae</taxon>
        <taxon>Papilionoideae</taxon>
        <taxon>50 kb inversion clade</taxon>
        <taxon>NPAAA clade</taxon>
        <taxon>Hologalegina</taxon>
        <taxon>IRL clade</taxon>
        <taxon>Trifolieae</taxon>
        <taxon>Medicago</taxon>
    </lineage>
</organism>
<reference evidence="2" key="3">
    <citation type="submission" date="2015-04" db="UniProtKB">
        <authorList>
            <consortium name="EnsemblPlants"/>
        </authorList>
    </citation>
    <scope>IDENTIFICATION</scope>
    <source>
        <strain evidence="2">cv. Jemalong A17</strain>
    </source>
</reference>
<sequence>MQPLPRRGANDHVIDSCISQFTEIRNLNCEKREKSQEKGRGPRRVAISIIEGKGEVYFQ</sequence>
<evidence type="ECO:0000313" key="1">
    <source>
        <dbReference type="EMBL" id="AES69741.1"/>
    </source>
</evidence>
<gene>
    <name evidence="1" type="ordered locus">MTR_3g034070</name>
</gene>
<reference evidence="1 3" key="2">
    <citation type="journal article" date="2014" name="BMC Genomics">
        <title>An improved genome release (version Mt4.0) for the model legume Medicago truncatula.</title>
        <authorList>
            <person name="Tang H."/>
            <person name="Krishnakumar V."/>
            <person name="Bidwell S."/>
            <person name="Rosen B."/>
            <person name="Chan A."/>
            <person name="Zhou S."/>
            <person name="Gentzbittel L."/>
            <person name="Childs K.L."/>
            <person name="Yandell M."/>
            <person name="Gundlach H."/>
            <person name="Mayer K.F."/>
            <person name="Schwartz D.C."/>
            <person name="Town C.D."/>
        </authorList>
    </citation>
    <scope>GENOME REANNOTATION</scope>
    <source>
        <strain evidence="2 3">cv. Jemalong A17</strain>
    </source>
</reference>
<dbReference type="Proteomes" id="UP000002051">
    <property type="component" value="Chromosome 3"/>
</dbReference>
<protein>
    <submittedName>
        <fullName evidence="1 2">Uncharacterized protein</fullName>
    </submittedName>
</protein>
<proteinExistence type="predicted"/>